<proteinExistence type="predicted"/>
<feature type="non-terminal residue" evidence="3">
    <location>
        <position position="1"/>
    </location>
</feature>
<feature type="non-terminal residue" evidence="3">
    <location>
        <position position="201"/>
    </location>
</feature>
<dbReference type="Pfam" id="PF13738">
    <property type="entry name" value="Pyr_redox_3"/>
    <property type="match status" value="1"/>
</dbReference>
<protein>
    <recommendedName>
        <fullName evidence="4">FAD/NAD(P)-binding domain-containing protein</fullName>
    </recommendedName>
</protein>
<evidence type="ECO:0000256" key="1">
    <source>
        <dbReference type="ARBA" id="ARBA00022630"/>
    </source>
</evidence>
<gene>
    <name evidence="3" type="ORF">S03H2_24278</name>
</gene>
<evidence type="ECO:0008006" key="4">
    <source>
        <dbReference type="Google" id="ProtNLM"/>
    </source>
</evidence>
<dbReference type="EMBL" id="BARU01013450">
    <property type="protein sequence ID" value="GAH36959.1"/>
    <property type="molecule type" value="Genomic_DNA"/>
</dbReference>
<dbReference type="PANTHER" id="PTHR48105">
    <property type="entry name" value="THIOREDOXIN REDUCTASE 1-RELATED-RELATED"/>
    <property type="match status" value="1"/>
</dbReference>
<organism evidence="3">
    <name type="scientific">marine sediment metagenome</name>
    <dbReference type="NCBI Taxonomy" id="412755"/>
    <lineage>
        <taxon>unclassified sequences</taxon>
        <taxon>metagenomes</taxon>
        <taxon>ecological metagenomes</taxon>
    </lineage>
</organism>
<keyword evidence="2" id="KW-0560">Oxidoreductase</keyword>
<dbReference type="Gene3D" id="3.50.50.60">
    <property type="entry name" value="FAD/NAD(P)-binding domain"/>
    <property type="match status" value="2"/>
</dbReference>
<accession>X1G617</accession>
<reference evidence="3" key="1">
    <citation type="journal article" date="2014" name="Front. Microbiol.">
        <title>High frequency of phylogenetically diverse reductive dehalogenase-homologous genes in deep subseafloor sedimentary metagenomes.</title>
        <authorList>
            <person name="Kawai M."/>
            <person name="Futagami T."/>
            <person name="Toyoda A."/>
            <person name="Takaki Y."/>
            <person name="Nishi S."/>
            <person name="Hori S."/>
            <person name="Arai W."/>
            <person name="Tsubouchi T."/>
            <person name="Morono Y."/>
            <person name="Uchiyama I."/>
            <person name="Ito T."/>
            <person name="Fujiyama A."/>
            <person name="Inagaki F."/>
            <person name="Takami H."/>
        </authorList>
    </citation>
    <scope>NUCLEOTIDE SEQUENCE</scope>
    <source>
        <strain evidence="3">Expedition CK06-06</strain>
    </source>
</reference>
<sequence>DKIGGLLRNANLVENYPGFPDGIPGSDLVRLFEEHARVNSLQITPERVVDLNHNKNRFELRTSQNVYQSQIVVIATGTKPRKFTDLEIPEQFITKVIYEVYPVLSLQGRQIAIVGAGDAAFDYALNLSRKNKVMILNHGEQIKCLPLLWDRVRATANISYHPLTRISKLTTSDDQEMYLECITPDGIDLIKVDLLIGAIGR</sequence>
<evidence type="ECO:0000256" key="2">
    <source>
        <dbReference type="ARBA" id="ARBA00023002"/>
    </source>
</evidence>
<comment type="caution">
    <text evidence="3">The sequence shown here is derived from an EMBL/GenBank/DDBJ whole genome shotgun (WGS) entry which is preliminary data.</text>
</comment>
<dbReference type="PRINTS" id="PR00469">
    <property type="entry name" value="PNDRDTASEII"/>
</dbReference>
<dbReference type="InterPro" id="IPR050097">
    <property type="entry name" value="Ferredoxin-NADP_redctase_2"/>
</dbReference>
<dbReference type="PRINTS" id="PR00368">
    <property type="entry name" value="FADPNR"/>
</dbReference>
<evidence type="ECO:0000313" key="3">
    <source>
        <dbReference type="EMBL" id="GAH36959.1"/>
    </source>
</evidence>
<dbReference type="AlphaFoldDB" id="X1G617"/>
<name>X1G617_9ZZZZ</name>
<dbReference type="GO" id="GO:0016491">
    <property type="term" value="F:oxidoreductase activity"/>
    <property type="evidence" value="ECO:0007669"/>
    <property type="project" value="UniProtKB-KW"/>
</dbReference>
<keyword evidence="1" id="KW-0285">Flavoprotein</keyword>
<dbReference type="InterPro" id="IPR036188">
    <property type="entry name" value="FAD/NAD-bd_sf"/>
</dbReference>
<dbReference type="SUPFAM" id="SSF51905">
    <property type="entry name" value="FAD/NAD(P)-binding domain"/>
    <property type="match status" value="2"/>
</dbReference>